<dbReference type="PANTHER" id="PTHR10877">
    <property type="entry name" value="POLYCYSTIN FAMILY MEMBER"/>
    <property type="match status" value="1"/>
</dbReference>
<evidence type="ECO:0000313" key="6">
    <source>
        <dbReference type="Proteomes" id="UP001307889"/>
    </source>
</evidence>
<feature type="transmembrane region" description="Helical" evidence="3">
    <location>
        <begin position="1092"/>
        <end position="1110"/>
    </location>
</feature>
<keyword evidence="3" id="KW-0812">Transmembrane</keyword>
<dbReference type="InterPro" id="IPR051223">
    <property type="entry name" value="Polycystin"/>
</dbReference>
<feature type="region of interest" description="Disordered" evidence="2">
    <location>
        <begin position="1824"/>
        <end position="1846"/>
    </location>
</feature>
<keyword evidence="3" id="KW-0472">Membrane</keyword>
<evidence type="ECO:0000256" key="3">
    <source>
        <dbReference type="SAM" id="Phobius"/>
    </source>
</evidence>
<sequence>MVSPSILGQTSSGRCKEMVLFSGCDREYFLNDDIIIRTRLDASDECKPLKIVKSMWRVYFGSKFLFSYANRLNALEIPRFRLREFGNYAVHFDFSGEVLDALGNFKLDLSRKCHLTMSPADIEIFIPEGTRQIARCPVDEQLKIEIRIMDPNAKLRARTSSIVASAHLEGEKISDGIFDGNELIFSWGGFTCDSNHWYEFLIKWPNYGTSSERNLKFYRQFSSTITKHIEFDCLFNCNHYVNPKFIFSLSAICKNCTWHQQRDSNWEWSSSNIPNFELIAVKQTPPNRLVLPGNGTLQFGVTYEVTVKFSDLDARYSFTTIPEPKLQSGSCGFQKEQPGFPGTVTCKDFSGTKPLFYEIYGRTNGTEECPHLLAASRSATLRLHPPSDQLLVRVTDRAGATIDFELKGVEKEVELNFIEGDVMKTLVHVAETVKDEDDHEYALELISSAAAMSSSEMNSTVVIKILDILSGLTNITESYIKTGASILLILSEADPTSFSSEAKLKIYESAAWVSEQWRLLNARQGPALSISAPATSKCLLRSLEAIRKVWDPLVTNPENSEEPSDLETALSRAQISTNHFLKAIESLLMTYEFSNVHFGITTEVSLESVKLHSRIAYLGSRSSQLAKDLSSDRVFFHEDIYRELGSFENVTVAECILTNVFWWDPEVNGSTDTVILKIFGYTSTARVAVEKLRFPVRIRLKKFGETPLMGNLTGVANSAPRLADDRQKIRYQKVFTFSQPPNSGGILVLRLDNEYLKKLKILITQDRFPSYNETLLSNITSHLLPFTVKPVAERHTLLYVSVLPSSPEFDGLKFEIGYYQEECQVYQGFFFNESICEVESSRLTTNEIFCVCRHLSTFSGNFFVAPNSLTNPLSIRFAAELKTNFYILVVVSIILIVFIALIIYYCLRDWRDTEVGTVRTLEDICPWHRAYYLIGLTSGRSGCPSNTGKIAIRLFGSKSRSRVHVLNPNRRTVLRSGSDSWFLLLTPKVLGKVRGLQLWTDHSGCFPFLYCSSVTVIDYKTKAVVQFACSQWMSAFHAHYSYFTATPQELIPKAPTVQIFGFNVARGCRGRNRWIRLISKYPSGDFTQSEEVCLTASLVTTNMLFSIMFFREVEANPFDPPSSDFTLRELVISAECILGSLLINSIALILFSLSKKTSKFKDCLELERLTPKWLPKIRTPSAQMLTGLLNTALNQVYESMFPPKFRPITMVHLEERHRKFMLVAAWTYSVIVNTLATVLIILYGLQYGRNRSIIWLKTLAMSLIEDATVIVPLKIFATSVIASFIFQGSTSKTISLGYIGVDKPKKYSEKLEILRSLLKIRSNPIYTGLVDNWSKDYSALWKARLRICNMILLFLLLALLLASTLITLSAVRIQDKFMANQNGRIMLSYKSEPSSLPAKDVKTKTDILNFIVHTLCPATEKISWYNGKLLSDLDRYRQRTLQYESLLLGVARITQNRIRSDAFQSVPHVFQKVFIRSYGFLTSGNQEKNWTFPAHPSNPLRIDMKHVKDESERLFTRLFITGWLDDMTRQMLVELPIYSSNLGLITNLNLCFIQHPSGVYLMTYRVGTSWLIVGWNEKIMYASIAIASTMVLMIGYYSYLRFAFMGGQAYINSWLTVLEILTILTSISTISTWIWKILDYYIFAKEPTELQPDEHHSFARLVANTDEFSINLSVLFLFLDVRVLALGYETLNRRPVDQEILKIVHGKAKFLATPLIFVVIITLLWGGQIFLSECDVNNSQSVAISTKLLLFFAPPLIFALMYSSIDKRMSVISRKIGSRQVKFFRRLKFKKKMRFKFPTPLEEQFTAAEVKLKQLEGKFDLLSKQLNQPTPPSRGRRKVKRQKTGH</sequence>
<feature type="transmembrane region" description="Helical" evidence="3">
    <location>
        <begin position="1220"/>
        <end position="1247"/>
    </location>
</feature>
<dbReference type="InterPro" id="IPR001024">
    <property type="entry name" value="PLAT/LH2_dom"/>
</dbReference>
<dbReference type="SUPFAM" id="SSF49723">
    <property type="entry name" value="Lipase/lipooxygenase domain (PLAT/LH2 domain)"/>
    <property type="match status" value="1"/>
</dbReference>
<comment type="caution">
    <text evidence="1">Lacks conserved residue(s) required for the propagation of feature annotation.</text>
</comment>
<dbReference type="PROSITE" id="PS50095">
    <property type="entry name" value="PLAT"/>
    <property type="match status" value="1"/>
</dbReference>
<feature type="compositionally biased region" description="Basic residues" evidence="2">
    <location>
        <begin position="1834"/>
        <end position="1846"/>
    </location>
</feature>
<dbReference type="InterPro" id="IPR036392">
    <property type="entry name" value="PLAT/LH2_dom_sf"/>
</dbReference>
<feature type="transmembrane region" description="Helical" evidence="3">
    <location>
        <begin position="1743"/>
        <end position="1765"/>
    </location>
</feature>
<dbReference type="Gene3D" id="2.60.60.20">
    <property type="entry name" value="PLAT/LH2 domain"/>
    <property type="match status" value="1"/>
</dbReference>
<evidence type="ECO:0000256" key="1">
    <source>
        <dbReference type="PROSITE-ProRule" id="PRU00152"/>
    </source>
</evidence>
<reference evidence="5 6" key="1">
    <citation type="submission" date="2023-09" db="EMBL/GenBank/DDBJ databases">
        <title>Nesidiocoris tenuis whole genome shotgun sequence.</title>
        <authorList>
            <person name="Shibata T."/>
            <person name="Shimoda M."/>
            <person name="Kobayashi T."/>
            <person name="Uehara T."/>
        </authorList>
    </citation>
    <scope>NUCLEOTIDE SEQUENCE [LARGE SCALE GENOMIC DNA]</scope>
    <source>
        <strain evidence="5 6">Japan</strain>
    </source>
</reference>
<feature type="transmembrane region" description="Helical" evidence="3">
    <location>
        <begin position="885"/>
        <end position="907"/>
    </location>
</feature>
<evidence type="ECO:0000256" key="2">
    <source>
        <dbReference type="SAM" id="MobiDB-lite"/>
    </source>
</evidence>
<feature type="transmembrane region" description="Helical" evidence="3">
    <location>
        <begin position="1267"/>
        <end position="1286"/>
    </location>
</feature>
<feature type="transmembrane region" description="Helical" evidence="3">
    <location>
        <begin position="1579"/>
        <end position="1599"/>
    </location>
</feature>
<feature type="transmembrane region" description="Helical" evidence="3">
    <location>
        <begin position="1130"/>
        <end position="1151"/>
    </location>
</feature>
<name>A0ABN7AI31_9HEMI</name>
<protein>
    <submittedName>
        <fullName evidence="5">Polycystic kidney disease 1-like 2</fullName>
    </submittedName>
</protein>
<accession>A0ABN7AI31</accession>
<dbReference type="EMBL" id="AP028911">
    <property type="protein sequence ID" value="BES91899.1"/>
    <property type="molecule type" value="Genomic_DNA"/>
</dbReference>
<gene>
    <name evidence="5" type="ORF">NTJ_04707</name>
</gene>
<keyword evidence="6" id="KW-1185">Reference proteome</keyword>
<feature type="transmembrane region" description="Helical" evidence="3">
    <location>
        <begin position="1710"/>
        <end position="1731"/>
    </location>
</feature>
<feature type="transmembrane region" description="Helical" evidence="3">
    <location>
        <begin position="1611"/>
        <end position="1635"/>
    </location>
</feature>
<evidence type="ECO:0000313" key="5">
    <source>
        <dbReference type="EMBL" id="BES91899.1"/>
    </source>
</evidence>
<dbReference type="Pfam" id="PF01477">
    <property type="entry name" value="PLAT"/>
    <property type="match status" value="1"/>
</dbReference>
<feature type="transmembrane region" description="Helical" evidence="3">
    <location>
        <begin position="1350"/>
        <end position="1371"/>
    </location>
</feature>
<organism evidence="5 6">
    <name type="scientific">Nesidiocoris tenuis</name>
    <dbReference type="NCBI Taxonomy" id="355587"/>
    <lineage>
        <taxon>Eukaryota</taxon>
        <taxon>Metazoa</taxon>
        <taxon>Ecdysozoa</taxon>
        <taxon>Arthropoda</taxon>
        <taxon>Hexapoda</taxon>
        <taxon>Insecta</taxon>
        <taxon>Pterygota</taxon>
        <taxon>Neoptera</taxon>
        <taxon>Paraneoptera</taxon>
        <taxon>Hemiptera</taxon>
        <taxon>Heteroptera</taxon>
        <taxon>Panheteroptera</taxon>
        <taxon>Cimicomorpha</taxon>
        <taxon>Miridae</taxon>
        <taxon>Dicyphina</taxon>
        <taxon>Nesidiocoris</taxon>
    </lineage>
</organism>
<proteinExistence type="predicted"/>
<dbReference type="PANTHER" id="PTHR10877:SF183">
    <property type="entry name" value="AT14535P-RELATED"/>
    <property type="match status" value="1"/>
</dbReference>
<dbReference type="Proteomes" id="UP001307889">
    <property type="component" value="Chromosome 3"/>
</dbReference>
<feature type="domain" description="PLAT" evidence="4">
    <location>
        <begin position="930"/>
        <end position="1047"/>
    </location>
</feature>
<keyword evidence="3" id="KW-1133">Transmembrane helix</keyword>
<evidence type="ECO:0000259" key="4">
    <source>
        <dbReference type="PROSITE" id="PS50095"/>
    </source>
</evidence>